<reference evidence="1" key="1">
    <citation type="submission" date="2020-11" db="EMBL/GenBank/DDBJ databases">
        <authorList>
            <person name="Tran Van P."/>
        </authorList>
    </citation>
    <scope>NUCLEOTIDE SEQUENCE</scope>
</reference>
<dbReference type="Proteomes" id="UP000728032">
    <property type="component" value="Unassembled WGS sequence"/>
</dbReference>
<dbReference type="InterPro" id="IPR032675">
    <property type="entry name" value="LRR_dom_sf"/>
</dbReference>
<proteinExistence type="predicted"/>
<dbReference type="OrthoDB" id="5876800at2759"/>
<sequence length="132" mass="14941">KRQPRHLNLSWTNINRRQLFWLICRLPQLQTLSLAGCSASTVSALITCNCPQLASLDISWSHGLDDDLIRDLLSPPSDTRPGLMESKSRLRFLIEINVSGLNISDKSIRLITQHLPFITRVDFSSCKLITDL</sequence>
<feature type="non-terminal residue" evidence="1">
    <location>
        <position position="1"/>
    </location>
</feature>
<name>A0A7R9R3H5_9ACAR</name>
<evidence type="ECO:0000313" key="2">
    <source>
        <dbReference type="Proteomes" id="UP000728032"/>
    </source>
</evidence>
<dbReference type="EMBL" id="OC977648">
    <property type="protein sequence ID" value="CAD7668881.1"/>
    <property type="molecule type" value="Genomic_DNA"/>
</dbReference>
<evidence type="ECO:0000313" key="1">
    <source>
        <dbReference type="EMBL" id="CAD7668881.1"/>
    </source>
</evidence>
<dbReference type="SUPFAM" id="SSF52047">
    <property type="entry name" value="RNI-like"/>
    <property type="match status" value="1"/>
</dbReference>
<protein>
    <submittedName>
        <fullName evidence="1">Uncharacterized protein</fullName>
    </submittedName>
</protein>
<accession>A0A7R9R3H5</accession>
<dbReference type="AlphaFoldDB" id="A0A7R9R3H5"/>
<organism evidence="1">
    <name type="scientific">Oppiella nova</name>
    <dbReference type="NCBI Taxonomy" id="334625"/>
    <lineage>
        <taxon>Eukaryota</taxon>
        <taxon>Metazoa</taxon>
        <taxon>Ecdysozoa</taxon>
        <taxon>Arthropoda</taxon>
        <taxon>Chelicerata</taxon>
        <taxon>Arachnida</taxon>
        <taxon>Acari</taxon>
        <taxon>Acariformes</taxon>
        <taxon>Sarcoptiformes</taxon>
        <taxon>Oribatida</taxon>
        <taxon>Brachypylina</taxon>
        <taxon>Oppioidea</taxon>
        <taxon>Oppiidae</taxon>
        <taxon>Oppiella</taxon>
    </lineage>
</organism>
<dbReference type="EMBL" id="CAJPVJ010062823">
    <property type="protein sequence ID" value="CAG2184330.1"/>
    <property type="molecule type" value="Genomic_DNA"/>
</dbReference>
<gene>
    <name evidence="1" type="ORF">ONB1V03_LOCUS23750</name>
</gene>
<keyword evidence="2" id="KW-1185">Reference proteome</keyword>
<dbReference type="Gene3D" id="3.80.10.10">
    <property type="entry name" value="Ribonuclease Inhibitor"/>
    <property type="match status" value="1"/>
</dbReference>
<feature type="non-terminal residue" evidence="1">
    <location>
        <position position="132"/>
    </location>
</feature>